<reference evidence="6" key="1">
    <citation type="journal article" date="2019" name="Phycologia">
        <title>Chloroplast and mitochondrial genomes of Balbiania investiens (Balbianiales, Nemaliophycidae).</title>
        <authorList>
            <person name="Evans J.R."/>
            <person name="StAmour N."/>
            <person name="Verbruggen H."/>
            <person name="Salomaki E.D."/>
            <person name="Vis M.L."/>
        </authorList>
    </citation>
    <scope>NUCLEOTIDE SEQUENCE</scope>
</reference>
<accession>A0A4D6BP60</accession>
<evidence type="ECO:0000256" key="2">
    <source>
        <dbReference type="ARBA" id="ARBA00022692"/>
    </source>
</evidence>
<proteinExistence type="predicted"/>
<dbReference type="GO" id="GO:0016020">
    <property type="term" value="C:membrane"/>
    <property type="evidence" value="ECO:0007669"/>
    <property type="project" value="UniProtKB-SubCell"/>
</dbReference>
<evidence type="ECO:0000256" key="1">
    <source>
        <dbReference type="ARBA" id="ARBA00004141"/>
    </source>
</evidence>
<evidence type="ECO:0000256" key="3">
    <source>
        <dbReference type="ARBA" id="ARBA00022989"/>
    </source>
</evidence>
<keyword evidence="4 5" id="KW-0472">Membrane</keyword>
<keyword evidence="3 5" id="KW-1133">Transmembrane helix</keyword>
<feature type="transmembrane region" description="Helical" evidence="5">
    <location>
        <begin position="100"/>
        <end position="127"/>
    </location>
</feature>
<geneLocation type="mitochondrion" evidence="6"/>
<feature type="transmembrane region" description="Helical" evidence="5">
    <location>
        <begin position="15"/>
        <end position="45"/>
    </location>
</feature>
<name>A0A4D6BP60_9FLOR</name>
<dbReference type="InterPro" id="IPR002033">
    <property type="entry name" value="TatC"/>
</dbReference>
<feature type="transmembrane region" description="Helical" evidence="5">
    <location>
        <begin position="193"/>
        <end position="210"/>
    </location>
</feature>
<organism evidence="6">
    <name type="scientific">Balbiania investiens</name>
    <dbReference type="NCBI Taxonomy" id="111861"/>
    <lineage>
        <taxon>Eukaryota</taxon>
        <taxon>Rhodophyta</taxon>
        <taxon>Florideophyceae</taxon>
        <taxon>Nemaliophycidae</taxon>
        <taxon>Balbianiales</taxon>
        <taxon>Balbianiaceae</taxon>
        <taxon>Balbiania</taxon>
    </lineage>
</organism>
<dbReference type="Pfam" id="PF00902">
    <property type="entry name" value="TatC"/>
    <property type="match status" value="1"/>
</dbReference>
<evidence type="ECO:0000256" key="4">
    <source>
        <dbReference type="ARBA" id="ARBA00023136"/>
    </source>
</evidence>
<feature type="transmembrane region" description="Helical" evidence="5">
    <location>
        <begin position="216"/>
        <end position="240"/>
    </location>
</feature>
<dbReference type="EMBL" id="MH026109">
    <property type="protein sequence ID" value="QBX88749.1"/>
    <property type="molecule type" value="Genomic_DNA"/>
</dbReference>
<keyword evidence="6" id="KW-0496">Mitochondrion</keyword>
<gene>
    <name evidence="6" type="primary">tatC</name>
</gene>
<evidence type="ECO:0000313" key="6">
    <source>
        <dbReference type="EMBL" id="QBX88749.1"/>
    </source>
</evidence>
<dbReference type="AlphaFoldDB" id="A0A4D6BP60"/>
<feature type="transmembrane region" description="Helical" evidence="5">
    <location>
        <begin position="65"/>
        <end position="88"/>
    </location>
</feature>
<comment type="subcellular location">
    <subcellularLocation>
        <location evidence="1">Membrane</location>
        <topology evidence="1">Multi-pass membrane protein</topology>
    </subcellularLocation>
</comment>
<feature type="transmembrane region" description="Helical" evidence="5">
    <location>
        <begin position="160"/>
        <end position="181"/>
    </location>
</feature>
<protein>
    <submittedName>
        <fullName evidence="6">Sec-independent translocase component C</fullName>
    </submittedName>
</protein>
<sequence>MYVSQIYLKEIKWRLLYTVVSFLITLIITFSFMESILLFEIYPFIKASHKKFIATHITELFNSVIFNSLTIAFIVTFPTAAYHTMHFFLNSWYTYQKLIFFWTASLMYVTWTLSFACTYTILLPYAFDFFTQWENRTPSSLLQIGLDIRIQHYLNWTTNMYSFISLMLDIMLLNLLVSISLIKPPRFYIYLKLYKKFIFFITISLAFIVIPQDLFIQFTILIITTIILESIFFLSCFRIIRFKS</sequence>
<evidence type="ECO:0000256" key="5">
    <source>
        <dbReference type="SAM" id="Phobius"/>
    </source>
</evidence>
<keyword evidence="2 5" id="KW-0812">Transmembrane</keyword>